<comment type="similarity">
    <text evidence="1">Belongs to the Gfo/Idh/MocA family.</text>
</comment>
<reference evidence="5 6" key="1">
    <citation type="submission" date="2023-02" db="EMBL/GenBank/DDBJ databases">
        <title>Dictyobacter halimunensis sp. nov., a new member of the class Ktedonobacteria from forest soil in a geothermal area.</title>
        <authorList>
            <person name="Rachmania M.K."/>
            <person name="Ningsih F."/>
            <person name="Sakai Y."/>
            <person name="Yabe S."/>
            <person name="Yokota A."/>
            <person name="Sjamsuridzal W."/>
        </authorList>
    </citation>
    <scope>NUCLEOTIDE SEQUENCE [LARGE SCALE GENOMIC DNA]</scope>
    <source>
        <strain evidence="5 6">S3.2.2.5</strain>
    </source>
</reference>
<evidence type="ECO:0000256" key="1">
    <source>
        <dbReference type="ARBA" id="ARBA00010928"/>
    </source>
</evidence>
<evidence type="ECO:0000259" key="4">
    <source>
        <dbReference type="Pfam" id="PF22725"/>
    </source>
</evidence>
<keyword evidence="6" id="KW-1185">Reference proteome</keyword>
<comment type="caution">
    <text evidence="5">The sequence shown here is derived from an EMBL/GenBank/DDBJ whole genome shotgun (WGS) entry which is preliminary data.</text>
</comment>
<evidence type="ECO:0000259" key="3">
    <source>
        <dbReference type="Pfam" id="PF01408"/>
    </source>
</evidence>
<dbReference type="InterPro" id="IPR050984">
    <property type="entry name" value="Gfo/Idh/MocA_domain"/>
</dbReference>
<feature type="domain" description="GFO/IDH/MocA-like oxidoreductase" evidence="4">
    <location>
        <begin position="145"/>
        <end position="257"/>
    </location>
</feature>
<protein>
    <submittedName>
        <fullName evidence="5">Oxidoreductase</fullName>
    </submittedName>
</protein>
<name>A0ABQ6FSC1_9CHLR</name>
<evidence type="ECO:0000313" key="5">
    <source>
        <dbReference type="EMBL" id="GLV56600.1"/>
    </source>
</evidence>
<dbReference type="Gene3D" id="3.40.50.720">
    <property type="entry name" value="NAD(P)-binding Rossmann-like Domain"/>
    <property type="match status" value="1"/>
</dbReference>
<dbReference type="PANTHER" id="PTHR22604:SF105">
    <property type="entry name" value="TRANS-1,2-DIHYDROBENZENE-1,2-DIOL DEHYDROGENASE"/>
    <property type="match status" value="1"/>
</dbReference>
<keyword evidence="2" id="KW-0560">Oxidoreductase</keyword>
<dbReference type="RefSeq" id="WP_338252036.1">
    <property type="nucleotide sequence ID" value="NZ_BSRI01000002.1"/>
</dbReference>
<dbReference type="SUPFAM" id="SSF55347">
    <property type="entry name" value="Glyceraldehyde-3-phosphate dehydrogenase-like, C-terminal domain"/>
    <property type="match status" value="1"/>
</dbReference>
<dbReference type="Proteomes" id="UP001344906">
    <property type="component" value="Unassembled WGS sequence"/>
</dbReference>
<accession>A0ABQ6FSC1</accession>
<dbReference type="Pfam" id="PF01408">
    <property type="entry name" value="GFO_IDH_MocA"/>
    <property type="match status" value="1"/>
</dbReference>
<dbReference type="SUPFAM" id="SSF51735">
    <property type="entry name" value="NAD(P)-binding Rossmann-fold domains"/>
    <property type="match status" value="1"/>
</dbReference>
<dbReference type="InterPro" id="IPR036291">
    <property type="entry name" value="NAD(P)-bd_dom_sf"/>
</dbReference>
<evidence type="ECO:0000256" key="2">
    <source>
        <dbReference type="ARBA" id="ARBA00023002"/>
    </source>
</evidence>
<dbReference type="Pfam" id="PF22725">
    <property type="entry name" value="GFO_IDH_MocA_C3"/>
    <property type="match status" value="1"/>
</dbReference>
<dbReference type="EMBL" id="BSRI01000002">
    <property type="protein sequence ID" value="GLV56600.1"/>
    <property type="molecule type" value="Genomic_DNA"/>
</dbReference>
<proteinExistence type="inferred from homology"/>
<organism evidence="5 6">
    <name type="scientific">Dictyobacter halimunensis</name>
    <dbReference type="NCBI Taxonomy" id="3026934"/>
    <lineage>
        <taxon>Bacteria</taxon>
        <taxon>Bacillati</taxon>
        <taxon>Chloroflexota</taxon>
        <taxon>Ktedonobacteria</taxon>
        <taxon>Ktedonobacterales</taxon>
        <taxon>Dictyobacteraceae</taxon>
        <taxon>Dictyobacter</taxon>
    </lineage>
</organism>
<dbReference type="Gene3D" id="3.30.360.10">
    <property type="entry name" value="Dihydrodipicolinate Reductase, domain 2"/>
    <property type="match status" value="1"/>
</dbReference>
<sequence length="336" mass="37054">MEPRILIRKDPVRWGILSTANIGVRAVAPAIQASSNGKLIAVGSRDKNHATEAYSFAPNVRIYDSYAAIIEDPEIEAVYIPLPNSLHAEWTIRALQAGKHVLCEKPMAVTREEGEEMVQVAHESEVLLMEAFMYRFHPQIVWALEQITRGVIGPVHLVRSSFSFDIRTRSENIRLQPELAGGSLMDVGCYPINLFRAIYERSPRSVAARVHVAGPVSVDLATNAVLDYGDGCFGILDSSFGLPSRQGAEIIGEAGMITLPVPFTPGSYDMTAFITKDGQMQEQSFSGVDQYQLEVEHFAQCIRAHQDPQLSLSETLENLATIEAIYEAAGLDWPII</sequence>
<evidence type="ECO:0000313" key="6">
    <source>
        <dbReference type="Proteomes" id="UP001344906"/>
    </source>
</evidence>
<dbReference type="InterPro" id="IPR055170">
    <property type="entry name" value="GFO_IDH_MocA-like_dom"/>
</dbReference>
<gene>
    <name evidence="5" type="ORF">KDH_34390</name>
</gene>
<dbReference type="InterPro" id="IPR000683">
    <property type="entry name" value="Gfo/Idh/MocA-like_OxRdtase_N"/>
</dbReference>
<dbReference type="PANTHER" id="PTHR22604">
    <property type="entry name" value="OXIDOREDUCTASES"/>
    <property type="match status" value="1"/>
</dbReference>
<feature type="domain" description="Gfo/Idh/MocA-like oxidoreductase N-terminal" evidence="3">
    <location>
        <begin position="13"/>
        <end position="131"/>
    </location>
</feature>